<name>A0ABV1RE45_9ALTE</name>
<sequence>MVNPLRNRGSPKFVRKRTAGESNNDNKQAATKGRNRSLASDKLETSIKAKIKGMHQAYLFNGREFAVGLGFSTSLCVLMTSS</sequence>
<feature type="region of interest" description="Disordered" evidence="1">
    <location>
        <begin position="1"/>
        <end position="41"/>
    </location>
</feature>
<evidence type="ECO:0000256" key="1">
    <source>
        <dbReference type="SAM" id="MobiDB-lite"/>
    </source>
</evidence>
<evidence type="ECO:0000313" key="3">
    <source>
        <dbReference type="Proteomes" id="UP001467690"/>
    </source>
</evidence>
<reference evidence="2 3" key="1">
    <citation type="submission" date="2024-06" db="EMBL/GenBank/DDBJ databases">
        <authorList>
            <person name="Chen R.Y."/>
        </authorList>
    </citation>
    <scope>NUCLEOTIDE SEQUENCE [LARGE SCALE GENOMIC DNA]</scope>
    <source>
        <strain evidence="2 3">D2</strain>
    </source>
</reference>
<proteinExistence type="predicted"/>
<keyword evidence="3" id="KW-1185">Reference proteome</keyword>
<feature type="compositionally biased region" description="Polar residues" evidence="1">
    <location>
        <begin position="20"/>
        <end position="29"/>
    </location>
</feature>
<protein>
    <submittedName>
        <fullName evidence="2">Uncharacterized protein</fullName>
    </submittedName>
</protein>
<dbReference type="Proteomes" id="UP001467690">
    <property type="component" value="Unassembled WGS sequence"/>
</dbReference>
<dbReference type="RefSeq" id="WP_246072509.1">
    <property type="nucleotide sequence ID" value="NZ_CP041660.1"/>
</dbReference>
<gene>
    <name evidence="2" type="ORF">ABS311_04700</name>
</gene>
<evidence type="ECO:0000313" key="2">
    <source>
        <dbReference type="EMBL" id="MER2491177.1"/>
    </source>
</evidence>
<comment type="caution">
    <text evidence="2">The sequence shown here is derived from an EMBL/GenBank/DDBJ whole genome shotgun (WGS) entry which is preliminary data.</text>
</comment>
<accession>A0ABV1RE45</accession>
<organism evidence="2 3">
    <name type="scientific">Catenovulum sediminis</name>
    <dbReference type="NCBI Taxonomy" id="1740262"/>
    <lineage>
        <taxon>Bacteria</taxon>
        <taxon>Pseudomonadati</taxon>
        <taxon>Pseudomonadota</taxon>
        <taxon>Gammaproteobacteria</taxon>
        <taxon>Alteromonadales</taxon>
        <taxon>Alteromonadaceae</taxon>
        <taxon>Catenovulum</taxon>
    </lineage>
</organism>
<dbReference type="EMBL" id="JBELOE010000093">
    <property type="protein sequence ID" value="MER2491177.1"/>
    <property type="molecule type" value="Genomic_DNA"/>
</dbReference>